<comment type="caution">
    <text evidence="1">The sequence shown here is derived from an EMBL/GenBank/DDBJ whole genome shotgun (WGS) entry which is preliminary data.</text>
</comment>
<gene>
    <name evidence="1" type="ORF">S01H4_37487</name>
</gene>
<reference evidence="1" key="1">
    <citation type="journal article" date="2014" name="Front. Microbiol.">
        <title>High frequency of phylogenetically diverse reductive dehalogenase-homologous genes in deep subseafloor sedimentary metagenomes.</title>
        <authorList>
            <person name="Kawai M."/>
            <person name="Futagami T."/>
            <person name="Toyoda A."/>
            <person name="Takaki Y."/>
            <person name="Nishi S."/>
            <person name="Hori S."/>
            <person name="Arai W."/>
            <person name="Tsubouchi T."/>
            <person name="Morono Y."/>
            <person name="Uchiyama I."/>
            <person name="Ito T."/>
            <person name="Fujiyama A."/>
            <person name="Inagaki F."/>
            <person name="Takami H."/>
        </authorList>
    </citation>
    <scope>NUCLEOTIDE SEQUENCE</scope>
    <source>
        <strain evidence="1">Expedition CK06-06</strain>
    </source>
</reference>
<dbReference type="EMBL" id="BART01020142">
    <property type="protein sequence ID" value="GAH00615.1"/>
    <property type="molecule type" value="Genomic_DNA"/>
</dbReference>
<dbReference type="AlphaFoldDB" id="X1CX17"/>
<proteinExistence type="predicted"/>
<protein>
    <submittedName>
        <fullName evidence="1">Uncharacterized protein</fullName>
    </submittedName>
</protein>
<evidence type="ECO:0000313" key="1">
    <source>
        <dbReference type="EMBL" id="GAH00615.1"/>
    </source>
</evidence>
<sequence>MPVKKRLNYTQKTLRACRERGYICDKTEKWNAFAGPFGQREDLFGFIDLIALDPKQGIIAIQSTGPHGHSQHRKAILENEFALEWLRCKGVIELWSWRKLLKKRGGKLRIWTPRIEPITREMFENDRKKN</sequence>
<accession>X1CX17</accession>
<name>X1CX17_9ZZZZ</name>
<organism evidence="1">
    <name type="scientific">marine sediment metagenome</name>
    <dbReference type="NCBI Taxonomy" id="412755"/>
    <lineage>
        <taxon>unclassified sequences</taxon>
        <taxon>metagenomes</taxon>
        <taxon>ecological metagenomes</taxon>
    </lineage>
</organism>